<dbReference type="PIRSF" id="PIRSF037016">
    <property type="entry name" value="Pseudouridin_synth_euk_prd"/>
    <property type="match status" value="1"/>
</dbReference>
<evidence type="ECO:0000313" key="6">
    <source>
        <dbReference type="Proteomes" id="UP000654913"/>
    </source>
</evidence>
<dbReference type="GO" id="GO:0009982">
    <property type="term" value="F:pseudouridine synthase activity"/>
    <property type="evidence" value="ECO:0007669"/>
    <property type="project" value="InterPro"/>
</dbReference>
<dbReference type="PROSITE" id="PS50984">
    <property type="entry name" value="TRUD"/>
    <property type="match status" value="1"/>
</dbReference>
<dbReference type="CDD" id="cd02576">
    <property type="entry name" value="PseudoU_synth_ScPUS7"/>
    <property type="match status" value="1"/>
</dbReference>
<evidence type="ECO:0000313" key="5">
    <source>
        <dbReference type="EMBL" id="BCS26094.1"/>
    </source>
</evidence>
<dbReference type="Pfam" id="PF01142">
    <property type="entry name" value="TruD"/>
    <property type="match status" value="1"/>
</dbReference>
<dbReference type="PANTHER" id="PTHR13326:SF21">
    <property type="entry name" value="PSEUDOURIDYLATE SYNTHASE PUS7L"/>
    <property type="match status" value="1"/>
</dbReference>
<dbReference type="RefSeq" id="XP_041558288.1">
    <property type="nucleotide sequence ID" value="XM_041705843.1"/>
</dbReference>
<dbReference type="GeneID" id="64976099"/>
<evidence type="ECO:0000256" key="1">
    <source>
        <dbReference type="ARBA" id="ARBA00007953"/>
    </source>
</evidence>
<dbReference type="AlphaFoldDB" id="A0A7R8ANL4"/>
<comment type="similarity">
    <text evidence="1">Belongs to the pseudouridine synthase TruD family.</text>
</comment>
<feature type="region of interest" description="Disordered" evidence="3">
    <location>
        <begin position="90"/>
        <end position="126"/>
    </location>
</feature>
<dbReference type="GO" id="GO:0005634">
    <property type="term" value="C:nucleus"/>
    <property type="evidence" value="ECO:0007669"/>
    <property type="project" value="TreeGrafter"/>
</dbReference>
<dbReference type="InterPro" id="IPR042214">
    <property type="entry name" value="TruD_catalytic"/>
</dbReference>
<organism evidence="5 6">
    <name type="scientific">Aspergillus puulaauensis</name>
    <dbReference type="NCBI Taxonomy" id="1220207"/>
    <lineage>
        <taxon>Eukaryota</taxon>
        <taxon>Fungi</taxon>
        <taxon>Dikarya</taxon>
        <taxon>Ascomycota</taxon>
        <taxon>Pezizomycotina</taxon>
        <taxon>Eurotiomycetes</taxon>
        <taxon>Eurotiomycetidae</taxon>
        <taxon>Eurotiales</taxon>
        <taxon>Aspergillaceae</taxon>
        <taxon>Aspergillus</taxon>
    </lineage>
</organism>
<feature type="region of interest" description="Disordered" evidence="3">
    <location>
        <begin position="1"/>
        <end position="44"/>
    </location>
</feature>
<dbReference type="Gene3D" id="3.30.2350.20">
    <property type="entry name" value="TruD, catalytic domain"/>
    <property type="match status" value="2"/>
</dbReference>
<gene>
    <name evidence="5" type="ORF">APUU_50805S</name>
</gene>
<feature type="region of interest" description="Disordered" evidence="3">
    <location>
        <begin position="210"/>
        <end position="232"/>
    </location>
</feature>
<dbReference type="FunFam" id="3.30.2350.20:FF:000009">
    <property type="entry name" value="Pseudouridine synthase TruD/Pus7, putative"/>
    <property type="match status" value="1"/>
</dbReference>
<dbReference type="PANTHER" id="PTHR13326">
    <property type="entry name" value="TRNA PSEUDOURIDINE SYNTHASE D"/>
    <property type="match status" value="1"/>
</dbReference>
<reference evidence="5" key="2">
    <citation type="submission" date="2021-02" db="EMBL/GenBank/DDBJ databases">
        <title>Aspergillus puulaauensis MK2 genome sequence.</title>
        <authorList>
            <person name="Futagami T."/>
            <person name="Mori K."/>
            <person name="Kadooka C."/>
            <person name="Tanaka T."/>
        </authorList>
    </citation>
    <scope>NUCLEOTIDE SEQUENCE</scope>
    <source>
        <strain evidence="5">MK2</strain>
    </source>
</reference>
<dbReference type="OrthoDB" id="447290at2759"/>
<dbReference type="InterPro" id="IPR011760">
    <property type="entry name" value="PsdUridine_synth_TruD_insert"/>
</dbReference>
<dbReference type="GO" id="GO:0001522">
    <property type="term" value="P:pseudouridine synthesis"/>
    <property type="evidence" value="ECO:0007669"/>
    <property type="project" value="InterPro"/>
</dbReference>
<dbReference type="NCBIfam" id="TIGR00094">
    <property type="entry name" value="tRNA_TruD_broad"/>
    <property type="match status" value="1"/>
</dbReference>
<dbReference type="SUPFAM" id="SSF55120">
    <property type="entry name" value="Pseudouridine synthase"/>
    <property type="match status" value="1"/>
</dbReference>
<dbReference type="InterPro" id="IPR020103">
    <property type="entry name" value="PsdUridine_synth_cat_dom_sf"/>
</dbReference>
<proteinExistence type="inferred from homology"/>
<dbReference type="EMBL" id="AP024447">
    <property type="protein sequence ID" value="BCS26094.1"/>
    <property type="molecule type" value="Genomic_DNA"/>
</dbReference>
<reference evidence="5" key="1">
    <citation type="submission" date="2021-01" db="EMBL/GenBank/DDBJ databases">
        <authorList>
            <consortium name="Aspergillus puulaauensis MK2 genome sequencing consortium"/>
            <person name="Kazuki M."/>
            <person name="Futagami T."/>
        </authorList>
    </citation>
    <scope>NUCLEOTIDE SEQUENCE</scope>
    <source>
        <strain evidence="5">MK2</strain>
    </source>
</reference>
<dbReference type="Proteomes" id="UP000654913">
    <property type="component" value="Chromosome 5"/>
</dbReference>
<dbReference type="InterPro" id="IPR001656">
    <property type="entry name" value="PsdUridine_synth_TruD"/>
</dbReference>
<name>A0A7R8ANL4_9EURO</name>
<accession>A0A7R8ANL4</accession>
<sequence length="731" mass="80498">MDISDLIEPPQKRLKTEGASSTEEVTLPAGAAPPQTATEDPLSREIEVGITEFVSADNEGFAGILKKRYTDFLVNEILPSGKVLHLQSTAVPKTTEEDSGDAPAPAEEKPKEPETPAEESPAPAEFQLTDEDRVLLDELFGAQYVQKILSLHRKATTNLKAKPSDLGRLNTIVVDDRDKRIKIHHAVRRIFNSQLESSTDHDGTMVLSAASNRNKKNAQGGGRGGGNGRERGRVNWDDLGGPYLHFTIHKENKDTMEVISFIARQLKMNPKSFQFAGTKDRRGVTVQRACAYRLQADRLAKLNRTLRNAVLGDFEYQRHGLELGDLYGNEFVVTLRECDIPGVSPKDGETAVTTATELASSALKSLHQRGYFNYYGLQRFGTFATRTDTIGVKILQDDFKGACDAILDYSPHVLAAAQAGEAATVNISSEDKARAESIHIFQTTGHVTDAVEKMPRKFTAESNIIRHLGRSKNDSLGALQTIPRNLRLMYVHAYQSLVWNLAVGERWRLYGDRVVEGDLVLVHEHRDKDGSAAAASAGAGAESATVDADGEVIIAPQEGDSAYAAEDTFTRARALTADEANSGKYNIFDIVLPLPGFDIVYPPNKMTDFYKEFMSSPRGGGLDPFNMRRKWKDASLSGSYRKVLSRMGPDFSVEAKLYSADDQQFVTTDLEKLRSKSKDGEQMDTEGGKEHDKIAVVLKFQLGSSQYATMALRELMRGKVKAYQPDFGGGR</sequence>
<protein>
    <recommendedName>
        <fullName evidence="4">TRUD domain-containing protein</fullName>
    </recommendedName>
</protein>
<keyword evidence="2" id="KW-0413">Isomerase</keyword>
<dbReference type="GO" id="GO:0003723">
    <property type="term" value="F:RNA binding"/>
    <property type="evidence" value="ECO:0007669"/>
    <property type="project" value="InterPro"/>
</dbReference>
<evidence type="ECO:0000259" key="4">
    <source>
        <dbReference type="PROSITE" id="PS50984"/>
    </source>
</evidence>
<dbReference type="KEGG" id="apuu:APUU_50805S"/>
<evidence type="ECO:0000256" key="2">
    <source>
        <dbReference type="ARBA" id="ARBA00023235"/>
    </source>
</evidence>
<dbReference type="FunFam" id="3.30.2350.20:FF:000007">
    <property type="entry name" value="PUS7p Pseudouridine synthase"/>
    <property type="match status" value="1"/>
</dbReference>
<evidence type="ECO:0000256" key="3">
    <source>
        <dbReference type="SAM" id="MobiDB-lite"/>
    </source>
</evidence>
<feature type="domain" description="TRUD" evidence="4">
    <location>
        <begin position="370"/>
        <end position="646"/>
    </location>
</feature>
<keyword evidence="6" id="KW-1185">Reference proteome</keyword>